<dbReference type="InterPro" id="IPR027417">
    <property type="entry name" value="P-loop_NTPase"/>
</dbReference>
<proteinExistence type="predicted"/>
<dbReference type="GO" id="GO:0005524">
    <property type="term" value="F:ATP binding"/>
    <property type="evidence" value="ECO:0007669"/>
    <property type="project" value="UniProtKB-KW"/>
</dbReference>
<dbReference type="Proteomes" id="UP000006666">
    <property type="component" value="Chromosome"/>
</dbReference>
<keyword evidence="2" id="KW-0067">ATP-binding</keyword>
<name>C7NHF1_KYTSD</name>
<dbReference type="GO" id="GO:0006270">
    <property type="term" value="P:DNA replication initiation"/>
    <property type="evidence" value="ECO:0007669"/>
    <property type="project" value="TreeGrafter"/>
</dbReference>
<keyword evidence="1" id="KW-0547">Nucleotide-binding</keyword>
<dbReference type="eggNOG" id="COG1198">
    <property type="taxonomic scope" value="Bacteria"/>
</dbReference>
<dbReference type="PANTHER" id="PTHR30580">
    <property type="entry name" value="PRIMOSOMAL PROTEIN N"/>
    <property type="match status" value="1"/>
</dbReference>
<dbReference type="InterPro" id="IPR041222">
    <property type="entry name" value="PriA_3primeBD"/>
</dbReference>
<keyword evidence="6" id="KW-0378">Hydrolase</keyword>
<protein>
    <submittedName>
        <fullName evidence="6">Primosomal protein N' (Replication factor Y)-superfamily II helicase</fullName>
    </submittedName>
</protein>
<evidence type="ECO:0000256" key="3">
    <source>
        <dbReference type="ARBA" id="ARBA00023125"/>
    </source>
</evidence>
<dbReference type="GO" id="GO:0043138">
    <property type="term" value="F:3'-5' DNA helicase activity"/>
    <property type="evidence" value="ECO:0007669"/>
    <property type="project" value="TreeGrafter"/>
</dbReference>
<dbReference type="Gene3D" id="3.40.1440.60">
    <property type="entry name" value="PriA, 3(prime) DNA-binding domain"/>
    <property type="match status" value="1"/>
</dbReference>
<dbReference type="PANTHER" id="PTHR30580:SF0">
    <property type="entry name" value="PRIMOSOMAL PROTEIN N"/>
    <property type="match status" value="1"/>
</dbReference>
<dbReference type="KEGG" id="kse:Ksed_12760"/>
<evidence type="ECO:0000256" key="2">
    <source>
        <dbReference type="ARBA" id="ARBA00022840"/>
    </source>
</evidence>
<feature type="domain" description="Primosomal protein N' 3' DNA-binding" evidence="5">
    <location>
        <begin position="38"/>
        <end position="131"/>
    </location>
</feature>
<dbReference type="STRING" id="478801.Ksed_12760"/>
<evidence type="ECO:0000313" key="6">
    <source>
        <dbReference type="EMBL" id="ACV06308.1"/>
    </source>
</evidence>
<dbReference type="AlphaFoldDB" id="C7NHF1"/>
<organism evidence="6 7">
    <name type="scientific">Kytococcus sedentarius (strain ATCC 14392 / DSM 20547 / JCM 11482 / CCUG 33030 / NBRC 15357 / NCTC 11040 / CCM 314 / 541)</name>
    <name type="common">Micrococcus sedentarius</name>
    <dbReference type="NCBI Taxonomy" id="478801"/>
    <lineage>
        <taxon>Bacteria</taxon>
        <taxon>Bacillati</taxon>
        <taxon>Actinomycetota</taxon>
        <taxon>Actinomycetes</taxon>
        <taxon>Micrococcales</taxon>
        <taxon>Kytococcaceae</taxon>
        <taxon>Kytococcus</taxon>
    </lineage>
</organism>
<evidence type="ECO:0000259" key="5">
    <source>
        <dbReference type="Pfam" id="PF17764"/>
    </source>
</evidence>
<evidence type="ECO:0000256" key="4">
    <source>
        <dbReference type="SAM" id="MobiDB-lite"/>
    </source>
</evidence>
<evidence type="ECO:0000256" key="1">
    <source>
        <dbReference type="ARBA" id="ARBA00022741"/>
    </source>
</evidence>
<keyword evidence="7" id="KW-1185">Reference proteome</keyword>
<feature type="region of interest" description="Disordered" evidence="4">
    <location>
        <begin position="144"/>
        <end position="164"/>
    </location>
</feature>
<reference evidence="6 7" key="1">
    <citation type="journal article" date="2009" name="Stand. Genomic Sci.">
        <title>Complete genome sequence of Kytococcus sedentarius type strain (541).</title>
        <authorList>
            <person name="Sims D."/>
            <person name="Brettin T."/>
            <person name="Detter J.C."/>
            <person name="Han C."/>
            <person name="Lapidus A."/>
            <person name="Copeland A."/>
            <person name="Glavina Del Rio T."/>
            <person name="Nolan M."/>
            <person name="Chen F."/>
            <person name="Lucas S."/>
            <person name="Tice H."/>
            <person name="Cheng J.F."/>
            <person name="Bruce D."/>
            <person name="Goodwin L."/>
            <person name="Pitluck S."/>
            <person name="Ovchinnikova G."/>
            <person name="Pati A."/>
            <person name="Ivanova N."/>
            <person name="Mavrommatis K."/>
            <person name="Chen A."/>
            <person name="Palaniappan K."/>
            <person name="D'haeseleer P."/>
            <person name="Chain P."/>
            <person name="Bristow J."/>
            <person name="Eisen J.A."/>
            <person name="Markowitz V."/>
            <person name="Hugenholtz P."/>
            <person name="Schneider S."/>
            <person name="Goker M."/>
            <person name="Pukall R."/>
            <person name="Kyrpides N.C."/>
            <person name="Klenk H.P."/>
        </authorList>
    </citation>
    <scope>NUCLEOTIDE SEQUENCE [LARGE SCALE GENOMIC DNA]</scope>
    <source>
        <strain evidence="7">ATCC 14392 / DSM 20547 / JCM 11482 / CCUG 33030 / NBRC 15357 / NCTC 11040 / CCM 314 / 541</strain>
    </source>
</reference>
<dbReference type="GO" id="GO:0006310">
    <property type="term" value="P:DNA recombination"/>
    <property type="evidence" value="ECO:0007669"/>
    <property type="project" value="TreeGrafter"/>
</dbReference>
<dbReference type="Gene3D" id="3.40.50.300">
    <property type="entry name" value="P-loop containing nucleotide triphosphate hydrolases"/>
    <property type="match status" value="1"/>
</dbReference>
<dbReference type="EMBL" id="CP001686">
    <property type="protein sequence ID" value="ACV06308.1"/>
    <property type="molecule type" value="Genomic_DNA"/>
</dbReference>
<evidence type="ECO:0000313" key="7">
    <source>
        <dbReference type="Proteomes" id="UP000006666"/>
    </source>
</evidence>
<dbReference type="GO" id="GO:0003677">
    <property type="term" value="F:DNA binding"/>
    <property type="evidence" value="ECO:0007669"/>
    <property type="project" value="UniProtKB-KW"/>
</dbReference>
<accession>C7NHF1</accession>
<dbReference type="InterPro" id="IPR042115">
    <property type="entry name" value="PriA_3primeBD_sf"/>
</dbReference>
<dbReference type="Pfam" id="PF17764">
    <property type="entry name" value="PriA_3primeBD"/>
    <property type="match status" value="1"/>
</dbReference>
<sequence>MDEGQLPVPGLSVSRTAPPGVGELAPHLPVARVLVSGTLPHLDRPFDYVVPVAMEDDAVPGVRVTVPLAGRTEEGWITERLAQSEHQGQLHPLRSVVSPVPVLTAALHATCVAVATHYGGTVSDVVRLAIPARHAAQEKAVLARPAPEGEPARPEAPAPSPAWRGVPAAGALLARIAAGEHPAASWVAAPDGGDPAAHWAHGLLDLAVAAAASGRGALLLVPDEADVDRVMAVAATRPEAALGELAPLTASQGPRARYGRWTEVLTGHRRLVVGTRSAAFAPVRDLGVVAWWDDGDDSWQEPRTPHPHTREVAAARARTEGAALVSAGHVRTARIQHWVEKGLMADLAADPGAVRTAAARVHVAGEGQDEARDAGARLARIPSSAWAAAKRALEHGPVLVQVPRTGYSGSVRCQDCGTAAECPACPGRLAQTSADTGPRCSTCGQEPAHWVCGQCGGRRWRPSAPGTDRTAHDLGRAFPGVPVVTSTAASRVAEVGETPALVIATPGVEPYAAAGYAAALVLDGAVTLELPLSDAASEALRRWTGGTASVRPGGPGIVLCGLPAHAGIDAVEGLLRRDPGWFARRVLGERRAAQLPPAVALVHLVGHRRDVEAAMQELSAALPASEVVGVVPVGPTALPSRWELPVEQAAQAWVRTTWEHAAQLGRTVHALRAHRSARKATGELLMTVDPEEWLAP</sequence>
<gene>
    <name evidence="6" type="ordered locus">Ksed_12760</name>
</gene>
<keyword evidence="3" id="KW-0238">DNA-binding</keyword>
<dbReference type="HOGENOM" id="CLU_015485_1_0_11"/>
<dbReference type="GO" id="GO:0006302">
    <property type="term" value="P:double-strand break repair"/>
    <property type="evidence" value="ECO:0007669"/>
    <property type="project" value="TreeGrafter"/>
</dbReference>
<keyword evidence="6" id="KW-0347">Helicase</keyword>